<name>A0A5C3LYS8_9AGAR</name>
<organism evidence="3 4">
    <name type="scientific">Crucibulum laeve</name>
    <dbReference type="NCBI Taxonomy" id="68775"/>
    <lineage>
        <taxon>Eukaryota</taxon>
        <taxon>Fungi</taxon>
        <taxon>Dikarya</taxon>
        <taxon>Basidiomycota</taxon>
        <taxon>Agaricomycotina</taxon>
        <taxon>Agaricomycetes</taxon>
        <taxon>Agaricomycetidae</taxon>
        <taxon>Agaricales</taxon>
        <taxon>Agaricineae</taxon>
        <taxon>Nidulariaceae</taxon>
        <taxon>Crucibulum</taxon>
    </lineage>
</organism>
<evidence type="ECO:0000256" key="1">
    <source>
        <dbReference type="SAM" id="MobiDB-lite"/>
    </source>
</evidence>
<accession>A0A5C3LYS8</accession>
<dbReference type="AlphaFoldDB" id="A0A5C3LYS8"/>
<dbReference type="EMBL" id="ML213604">
    <property type="protein sequence ID" value="TFK38274.1"/>
    <property type="molecule type" value="Genomic_DNA"/>
</dbReference>
<feature type="domain" description="Myb/SANT-like" evidence="2">
    <location>
        <begin position="1"/>
        <end position="91"/>
    </location>
</feature>
<sequence>MLVEALLRQRQDGMQISNGNCHVDAWSSAETALPGTETHTGGATKMGASCQNWWAALKKEYCEVKNLCELSGFGWDNIQNLVTANNNVWDSLLTVHPKLKKWCTISFPLFDEMADLIEGTYATGAGVYLPSHDFTPSDDDSDREEDAIDPFL</sequence>
<dbReference type="Pfam" id="PF12776">
    <property type="entry name" value="Myb_DNA-bind_3"/>
    <property type="match status" value="1"/>
</dbReference>
<keyword evidence="4" id="KW-1185">Reference proteome</keyword>
<feature type="compositionally biased region" description="Acidic residues" evidence="1">
    <location>
        <begin position="136"/>
        <end position="152"/>
    </location>
</feature>
<dbReference type="OrthoDB" id="3366674at2759"/>
<dbReference type="Proteomes" id="UP000308652">
    <property type="component" value="Unassembled WGS sequence"/>
</dbReference>
<dbReference type="PANTHER" id="PTHR47072">
    <property type="match status" value="1"/>
</dbReference>
<dbReference type="STRING" id="68775.A0A5C3LYS8"/>
<evidence type="ECO:0000313" key="4">
    <source>
        <dbReference type="Proteomes" id="UP000308652"/>
    </source>
</evidence>
<reference evidence="3 4" key="1">
    <citation type="journal article" date="2019" name="Nat. Ecol. Evol.">
        <title>Megaphylogeny resolves global patterns of mushroom evolution.</title>
        <authorList>
            <person name="Varga T."/>
            <person name="Krizsan K."/>
            <person name="Foldi C."/>
            <person name="Dima B."/>
            <person name="Sanchez-Garcia M."/>
            <person name="Sanchez-Ramirez S."/>
            <person name="Szollosi G.J."/>
            <person name="Szarkandi J.G."/>
            <person name="Papp V."/>
            <person name="Albert L."/>
            <person name="Andreopoulos W."/>
            <person name="Angelini C."/>
            <person name="Antonin V."/>
            <person name="Barry K.W."/>
            <person name="Bougher N.L."/>
            <person name="Buchanan P."/>
            <person name="Buyck B."/>
            <person name="Bense V."/>
            <person name="Catcheside P."/>
            <person name="Chovatia M."/>
            <person name="Cooper J."/>
            <person name="Damon W."/>
            <person name="Desjardin D."/>
            <person name="Finy P."/>
            <person name="Geml J."/>
            <person name="Haridas S."/>
            <person name="Hughes K."/>
            <person name="Justo A."/>
            <person name="Karasinski D."/>
            <person name="Kautmanova I."/>
            <person name="Kiss B."/>
            <person name="Kocsube S."/>
            <person name="Kotiranta H."/>
            <person name="LaButti K.M."/>
            <person name="Lechner B.E."/>
            <person name="Liimatainen K."/>
            <person name="Lipzen A."/>
            <person name="Lukacs Z."/>
            <person name="Mihaltcheva S."/>
            <person name="Morgado L.N."/>
            <person name="Niskanen T."/>
            <person name="Noordeloos M.E."/>
            <person name="Ohm R.A."/>
            <person name="Ortiz-Santana B."/>
            <person name="Ovrebo C."/>
            <person name="Racz N."/>
            <person name="Riley R."/>
            <person name="Savchenko A."/>
            <person name="Shiryaev A."/>
            <person name="Soop K."/>
            <person name="Spirin V."/>
            <person name="Szebenyi C."/>
            <person name="Tomsovsky M."/>
            <person name="Tulloss R.E."/>
            <person name="Uehling J."/>
            <person name="Grigoriev I.V."/>
            <person name="Vagvolgyi C."/>
            <person name="Papp T."/>
            <person name="Martin F.M."/>
            <person name="Miettinen O."/>
            <person name="Hibbett D.S."/>
            <person name="Nagy L.G."/>
        </authorList>
    </citation>
    <scope>NUCLEOTIDE SEQUENCE [LARGE SCALE GENOMIC DNA]</scope>
    <source>
        <strain evidence="3 4">CBS 166.37</strain>
    </source>
</reference>
<protein>
    <recommendedName>
        <fullName evidence="2">Myb/SANT-like domain-containing protein</fullName>
    </recommendedName>
</protein>
<evidence type="ECO:0000313" key="3">
    <source>
        <dbReference type="EMBL" id="TFK38274.1"/>
    </source>
</evidence>
<evidence type="ECO:0000259" key="2">
    <source>
        <dbReference type="Pfam" id="PF12776"/>
    </source>
</evidence>
<dbReference type="PANTHER" id="PTHR47072:SF4">
    <property type="entry name" value="MYB_SANT-LIKE DOMAIN-CONTAINING PROTEIN"/>
    <property type="match status" value="1"/>
</dbReference>
<feature type="region of interest" description="Disordered" evidence="1">
    <location>
        <begin position="133"/>
        <end position="152"/>
    </location>
</feature>
<proteinExistence type="predicted"/>
<gene>
    <name evidence="3" type="ORF">BDQ12DRAFT_723607</name>
</gene>
<dbReference type="InterPro" id="IPR024752">
    <property type="entry name" value="Myb/SANT-like_dom"/>
</dbReference>